<dbReference type="PANTHER" id="PTHR42939:SF1">
    <property type="entry name" value="ABC TRANSPORTER ATP-BINDING PROTEIN ALBC-RELATED"/>
    <property type="match status" value="1"/>
</dbReference>
<evidence type="ECO:0000259" key="4">
    <source>
        <dbReference type="Pfam" id="PF00005"/>
    </source>
</evidence>
<dbReference type="InterPro" id="IPR027417">
    <property type="entry name" value="P-loop_NTPase"/>
</dbReference>
<keyword evidence="6" id="KW-1185">Reference proteome</keyword>
<dbReference type="KEGG" id="gps:C427_5065"/>
<feature type="domain" description="ABC transporter" evidence="4">
    <location>
        <begin position="4"/>
        <end position="46"/>
    </location>
</feature>
<dbReference type="PATRIC" id="fig|1129794.4.peg.5051"/>
<gene>
    <name evidence="5" type="ORF">C427_5065</name>
</gene>
<reference evidence="5 6" key="1">
    <citation type="journal article" date="2013" name="Genome Announc.">
        <title>Complete Genome Sequence of Glaciecola psychrophila Strain 170T.</title>
        <authorList>
            <person name="Yin J."/>
            <person name="Chen J."/>
            <person name="Liu G."/>
            <person name="Yu Y."/>
            <person name="Song L."/>
            <person name="Wang X."/>
            <person name="Qu X."/>
        </authorList>
    </citation>
    <scope>NUCLEOTIDE SEQUENCE [LARGE SCALE GENOMIC DNA]</scope>
    <source>
        <strain evidence="5 6">170</strain>
    </source>
</reference>
<dbReference type="EMBL" id="CP003837">
    <property type="protein sequence ID" value="AGH47164.1"/>
    <property type="molecule type" value="Genomic_DNA"/>
</dbReference>
<keyword evidence="2" id="KW-0547">Nucleotide-binding</keyword>
<evidence type="ECO:0000313" key="6">
    <source>
        <dbReference type="Proteomes" id="UP000011864"/>
    </source>
</evidence>
<dbReference type="GO" id="GO:0005524">
    <property type="term" value="F:ATP binding"/>
    <property type="evidence" value="ECO:0007669"/>
    <property type="project" value="UniProtKB-KW"/>
</dbReference>
<name>M4RY68_9ALTE</name>
<dbReference type="AlphaFoldDB" id="M4RY68"/>
<organism evidence="5 6">
    <name type="scientific">Paraglaciecola psychrophila 170</name>
    <dbReference type="NCBI Taxonomy" id="1129794"/>
    <lineage>
        <taxon>Bacteria</taxon>
        <taxon>Pseudomonadati</taxon>
        <taxon>Pseudomonadota</taxon>
        <taxon>Gammaproteobacteria</taxon>
        <taxon>Alteromonadales</taxon>
        <taxon>Alteromonadaceae</taxon>
        <taxon>Paraglaciecola</taxon>
    </lineage>
</organism>
<dbReference type="Pfam" id="PF00005">
    <property type="entry name" value="ABC_tran"/>
    <property type="match status" value="1"/>
</dbReference>
<evidence type="ECO:0000256" key="2">
    <source>
        <dbReference type="ARBA" id="ARBA00022741"/>
    </source>
</evidence>
<dbReference type="InterPro" id="IPR003439">
    <property type="entry name" value="ABC_transporter-like_ATP-bd"/>
</dbReference>
<keyword evidence="3" id="KW-0067">ATP-binding</keyword>
<sequence length="78" mass="8832">MANQLQFSRATKDQLKTLSKGNQQKVQLISTIVHRPKIVFLDEPFSGLDPVNQEKVISFLQLLRQQSTTIIPAPNKCL</sequence>
<dbReference type="RefSeq" id="WP_015431315.1">
    <property type="nucleotide sequence ID" value="NC_020514.1"/>
</dbReference>
<accession>M4RY68</accession>
<evidence type="ECO:0000256" key="1">
    <source>
        <dbReference type="ARBA" id="ARBA00022448"/>
    </source>
</evidence>
<protein>
    <submittedName>
        <fullName evidence="5">Na+ ABC transporter ATPase</fullName>
    </submittedName>
</protein>
<evidence type="ECO:0000313" key="5">
    <source>
        <dbReference type="EMBL" id="AGH47164.1"/>
    </source>
</evidence>
<evidence type="ECO:0000256" key="3">
    <source>
        <dbReference type="ARBA" id="ARBA00022840"/>
    </source>
</evidence>
<dbReference type="Gene3D" id="3.40.50.300">
    <property type="entry name" value="P-loop containing nucleotide triphosphate hydrolases"/>
    <property type="match status" value="1"/>
</dbReference>
<dbReference type="SUPFAM" id="SSF52540">
    <property type="entry name" value="P-loop containing nucleoside triphosphate hydrolases"/>
    <property type="match status" value="1"/>
</dbReference>
<keyword evidence="1" id="KW-0813">Transport</keyword>
<proteinExistence type="predicted"/>
<dbReference type="OrthoDB" id="9775490at2"/>
<dbReference type="InterPro" id="IPR051782">
    <property type="entry name" value="ABC_Transporter_VariousFunc"/>
</dbReference>
<dbReference type="STRING" id="1129794.C427_5065"/>
<dbReference type="eggNOG" id="COG4152">
    <property type="taxonomic scope" value="Bacteria"/>
</dbReference>
<dbReference type="GO" id="GO:0016887">
    <property type="term" value="F:ATP hydrolysis activity"/>
    <property type="evidence" value="ECO:0007669"/>
    <property type="project" value="InterPro"/>
</dbReference>
<dbReference type="PANTHER" id="PTHR42939">
    <property type="entry name" value="ABC TRANSPORTER ATP-BINDING PROTEIN ALBC-RELATED"/>
    <property type="match status" value="1"/>
</dbReference>
<dbReference type="HOGENOM" id="CLU_2618840_0_0_6"/>
<dbReference type="Proteomes" id="UP000011864">
    <property type="component" value="Chromosome"/>
</dbReference>